<dbReference type="SMART" id="SM00256">
    <property type="entry name" value="FBOX"/>
    <property type="match status" value="1"/>
</dbReference>
<reference evidence="2 3" key="1">
    <citation type="submission" date="2024-08" db="EMBL/GenBank/DDBJ databases">
        <title>Insights into the chromosomal genome structure of Flemingia macrophylla.</title>
        <authorList>
            <person name="Ding Y."/>
            <person name="Zhao Y."/>
            <person name="Bi W."/>
            <person name="Wu M."/>
            <person name="Zhao G."/>
            <person name="Gong Y."/>
            <person name="Li W."/>
            <person name="Zhang P."/>
        </authorList>
    </citation>
    <scope>NUCLEOTIDE SEQUENCE [LARGE SCALE GENOMIC DNA]</scope>
    <source>
        <strain evidence="2">DYQJB</strain>
        <tissue evidence="2">Leaf</tissue>
    </source>
</reference>
<dbReference type="AlphaFoldDB" id="A0ABD1NLR6"/>
<dbReference type="InterPro" id="IPR032675">
    <property type="entry name" value="LRR_dom_sf"/>
</dbReference>
<comment type="caution">
    <text evidence="2">The sequence shown here is derived from an EMBL/GenBank/DDBJ whole genome shotgun (WGS) entry which is preliminary data.</text>
</comment>
<accession>A0ABD1NLR6</accession>
<dbReference type="PANTHER" id="PTHR31639">
    <property type="entry name" value="F-BOX PROTEIN-LIKE"/>
    <property type="match status" value="1"/>
</dbReference>
<dbReference type="SUPFAM" id="SSF52047">
    <property type="entry name" value="RNI-like"/>
    <property type="match status" value="1"/>
</dbReference>
<feature type="domain" description="F-box" evidence="1">
    <location>
        <begin position="13"/>
        <end position="66"/>
    </location>
</feature>
<name>A0ABD1NLR6_9FABA</name>
<evidence type="ECO:0000313" key="2">
    <source>
        <dbReference type="EMBL" id="KAL2349057.1"/>
    </source>
</evidence>
<dbReference type="InterPro" id="IPR053781">
    <property type="entry name" value="F-box_AtFBL13-like"/>
</dbReference>
<proteinExistence type="predicted"/>
<dbReference type="InterPro" id="IPR001810">
    <property type="entry name" value="F-box_dom"/>
</dbReference>
<dbReference type="PROSITE" id="PS50181">
    <property type="entry name" value="FBOX"/>
    <property type="match status" value="1"/>
</dbReference>
<evidence type="ECO:0000259" key="1">
    <source>
        <dbReference type="PROSITE" id="PS50181"/>
    </source>
</evidence>
<dbReference type="Pfam" id="PF24758">
    <property type="entry name" value="LRR_At5g56370"/>
    <property type="match status" value="1"/>
</dbReference>
<dbReference type="PANTHER" id="PTHR31639:SF237">
    <property type="entry name" value="F-BOX DOMAIN-CONTAINING PROTEIN"/>
    <property type="match status" value="1"/>
</dbReference>
<sequence>MKKKKADHDDNHNDRISNLPKDVIASIMEYLPIQDVVKTSILSPKWRYTWTSVPQLEFTNAFFKKCKHLETSNVIITRVLLLHNDPIQKFTLCIPRNIPISTKCLNDWILNLSNKEIKILKLVNLQCYPFQTPIGIFSCQGLTHLDLHSFKLSFVPDFGVFNSLVNLHLSDIRFESNVSESLMLGCPSLVTLDISYCLGFECIIVHSPVLEVLTVQGDQPTNSICLKKAENLTHLALLADVLGNNFETDSNLIKGLSIIKSIYLGEGYIKMFSIDFPERLQGSLNCLKNVELYGVDFTQTRELLFVIALLESSPNLEKLLIESHSNNMDLGVSHTLDVSKYDHCRFNGLLTVNIIVKNVCNSTLNFIRILLAKSTSLEVLSFNIDLGRGHYLIPYISRVLQQTERASQRVEVEFIYDDLMD</sequence>
<dbReference type="CDD" id="cd22160">
    <property type="entry name" value="F-box_AtFBL13-like"/>
    <property type="match status" value="1"/>
</dbReference>
<evidence type="ECO:0000313" key="3">
    <source>
        <dbReference type="Proteomes" id="UP001603857"/>
    </source>
</evidence>
<dbReference type="Gene3D" id="3.80.10.10">
    <property type="entry name" value="Ribonuclease Inhibitor"/>
    <property type="match status" value="1"/>
</dbReference>
<dbReference type="SUPFAM" id="SSF81383">
    <property type="entry name" value="F-box domain"/>
    <property type="match status" value="1"/>
</dbReference>
<keyword evidence="3" id="KW-1185">Reference proteome</keyword>
<dbReference type="InterPro" id="IPR055411">
    <property type="entry name" value="LRR_FXL15/At3g58940/PEG3-like"/>
</dbReference>
<dbReference type="InterPro" id="IPR036047">
    <property type="entry name" value="F-box-like_dom_sf"/>
</dbReference>
<gene>
    <name evidence="2" type="ORF">Fmac_003057</name>
</gene>
<dbReference type="Pfam" id="PF00646">
    <property type="entry name" value="F-box"/>
    <property type="match status" value="1"/>
</dbReference>
<dbReference type="Proteomes" id="UP001603857">
    <property type="component" value="Unassembled WGS sequence"/>
</dbReference>
<organism evidence="2 3">
    <name type="scientific">Flemingia macrophylla</name>
    <dbReference type="NCBI Taxonomy" id="520843"/>
    <lineage>
        <taxon>Eukaryota</taxon>
        <taxon>Viridiplantae</taxon>
        <taxon>Streptophyta</taxon>
        <taxon>Embryophyta</taxon>
        <taxon>Tracheophyta</taxon>
        <taxon>Spermatophyta</taxon>
        <taxon>Magnoliopsida</taxon>
        <taxon>eudicotyledons</taxon>
        <taxon>Gunneridae</taxon>
        <taxon>Pentapetalae</taxon>
        <taxon>rosids</taxon>
        <taxon>fabids</taxon>
        <taxon>Fabales</taxon>
        <taxon>Fabaceae</taxon>
        <taxon>Papilionoideae</taxon>
        <taxon>50 kb inversion clade</taxon>
        <taxon>NPAAA clade</taxon>
        <taxon>indigoferoid/millettioid clade</taxon>
        <taxon>Phaseoleae</taxon>
        <taxon>Flemingia</taxon>
    </lineage>
</organism>
<protein>
    <recommendedName>
        <fullName evidence="1">F-box domain-containing protein</fullName>
    </recommendedName>
</protein>
<dbReference type="EMBL" id="JBGMDY010000001">
    <property type="protein sequence ID" value="KAL2349057.1"/>
    <property type="molecule type" value="Genomic_DNA"/>
</dbReference>